<evidence type="ECO:0000313" key="1">
    <source>
        <dbReference type="EMBL" id="JAH28615.1"/>
    </source>
</evidence>
<proteinExistence type="predicted"/>
<reference evidence="1" key="1">
    <citation type="submission" date="2014-11" db="EMBL/GenBank/DDBJ databases">
        <authorList>
            <person name="Amaro Gonzalez C."/>
        </authorList>
    </citation>
    <scope>NUCLEOTIDE SEQUENCE</scope>
</reference>
<accession>A0A0E9RJH0</accession>
<sequence length="19" mass="2232">MRACASPSKRKKCIGRLYY</sequence>
<name>A0A0E9RJH0_ANGAN</name>
<dbReference type="AlphaFoldDB" id="A0A0E9RJH0"/>
<reference evidence="1" key="2">
    <citation type="journal article" date="2015" name="Fish Shellfish Immunol.">
        <title>Early steps in the European eel (Anguilla anguilla)-Vibrio vulnificus interaction in the gills: Role of the RtxA13 toxin.</title>
        <authorList>
            <person name="Callol A."/>
            <person name="Pajuelo D."/>
            <person name="Ebbesson L."/>
            <person name="Teles M."/>
            <person name="MacKenzie S."/>
            <person name="Amaro C."/>
        </authorList>
    </citation>
    <scope>NUCLEOTIDE SEQUENCE</scope>
</reference>
<dbReference type="EMBL" id="GBXM01079962">
    <property type="protein sequence ID" value="JAH28615.1"/>
    <property type="molecule type" value="Transcribed_RNA"/>
</dbReference>
<protein>
    <submittedName>
        <fullName evidence="1">Uncharacterized protein</fullName>
    </submittedName>
</protein>
<organism evidence="1">
    <name type="scientific">Anguilla anguilla</name>
    <name type="common">European freshwater eel</name>
    <name type="synonym">Muraena anguilla</name>
    <dbReference type="NCBI Taxonomy" id="7936"/>
    <lineage>
        <taxon>Eukaryota</taxon>
        <taxon>Metazoa</taxon>
        <taxon>Chordata</taxon>
        <taxon>Craniata</taxon>
        <taxon>Vertebrata</taxon>
        <taxon>Euteleostomi</taxon>
        <taxon>Actinopterygii</taxon>
        <taxon>Neopterygii</taxon>
        <taxon>Teleostei</taxon>
        <taxon>Anguilliformes</taxon>
        <taxon>Anguillidae</taxon>
        <taxon>Anguilla</taxon>
    </lineage>
</organism>